<dbReference type="Pfam" id="PF01558">
    <property type="entry name" value="POR"/>
    <property type="match status" value="1"/>
</dbReference>
<proteinExistence type="predicted"/>
<accession>A0AAU7B362</accession>
<dbReference type="GO" id="GO:0047553">
    <property type="term" value="F:2-oxoglutarate synthase activity"/>
    <property type="evidence" value="ECO:0007669"/>
    <property type="project" value="UniProtKB-EC"/>
</dbReference>
<gene>
    <name evidence="4" type="primary">korA</name>
    <name evidence="4" type="ORF">DSM112329_05264</name>
</gene>
<evidence type="ECO:0000259" key="2">
    <source>
        <dbReference type="Pfam" id="PF01558"/>
    </source>
</evidence>
<reference evidence="4" key="1">
    <citation type="submission" date="2022-12" db="EMBL/GenBank/DDBJ databases">
        <title>Paraconexibacter alkalitolerans sp. nov. and Baekduia alba sp. nov., isolated from soil and emended description of the genera Paraconexibacter (Chun et al., 2020) and Baekduia (An et al., 2020).</title>
        <authorList>
            <person name="Vieira S."/>
            <person name="Huber K.J."/>
            <person name="Geppert A."/>
            <person name="Wolf J."/>
            <person name="Neumann-Schaal M."/>
            <person name="Muesken M."/>
            <person name="Overmann J."/>
        </authorList>
    </citation>
    <scope>NUCLEOTIDE SEQUENCE</scope>
    <source>
        <strain evidence="4">AEG42_29</strain>
    </source>
</reference>
<dbReference type="Gene3D" id="3.40.50.920">
    <property type="match status" value="1"/>
</dbReference>
<dbReference type="KEGG" id="parq:DSM112329_05264"/>
<dbReference type="GO" id="GO:0000287">
    <property type="term" value="F:magnesium ion binding"/>
    <property type="evidence" value="ECO:0007669"/>
    <property type="project" value="UniProtKB-ARBA"/>
</dbReference>
<dbReference type="SUPFAM" id="SSF52518">
    <property type="entry name" value="Thiamin diphosphate-binding fold (THDP-binding)"/>
    <property type="match status" value="1"/>
</dbReference>
<evidence type="ECO:0000313" key="4">
    <source>
        <dbReference type="EMBL" id="XAY08364.1"/>
    </source>
</evidence>
<dbReference type="NCBIfam" id="TIGR03710">
    <property type="entry name" value="OAFO_sf"/>
    <property type="match status" value="1"/>
</dbReference>
<protein>
    <submittedName>
        <fullName evidence="4">2-oxoglutarate oxidoreductase subunit KorA</fullName>
        <ecNumber evidence="4">1.2.7.3</ecNumber>
    </submittedName>
</protein>
<dbReference type="SUPFAM" id="SSF52922">
    <property type="entry name" value="TK C-terminal domain-like"/>
    <property type="match status" value="1"/>
</dbReference>
<dbReference type="Pfam" id="PF01855">
    <property type="entry name" value="POR_N"/>
    <property type="match status" value="1"/>
</dbReference>
<name>A0AAU7B362_9ACTN</name>
<dbReference type="InterPro" id="IPR050722">
    <property type="entry name" value="Pyruvate:ferred/Flavod_OxRd"/>
</dbReference>
<feature type="domain" description="Pyruvate flavodoxin/ferredoxin oxidoreductase pyrimidine binding" evidence="3">
    <location>
        <begin position="266"/>
        <end position="471"/>
    </location>
</feature>
<dbReference type="GO" id="GO:0006979">
    <property type="term" value="P:response to oxidative stress"/>
    <property type="evidence" value="ECO:0007669"/>
    <property type="project" value="TreeGrafter"/>
</dbReference>
<keyword evidence="1 4" id="KW-0560">Oxidoreductase</keyword>
<dbReference type="InterPro" id="IPR029061">
    <property type="entry name" value="THDP-binding"/>
</dbReference>
<dbReference type="Gene3D" id="3.40.920.10">
    <property type="entry name" value="Pyruvate-ferredoxin oxidoreductase, PFOR, domain III"/>
    <property type="match status" value="1"/>
</dbReference>
<dbReference type="AlphaFoldDB" id="A0AAU7B362"/>
<dbReference type="RefSeq" id="WP_354699546.1">
    <property type="nucleotide sequence ID" value="NZ_CP114014.1"/>
</dbReference>
<dbReference type="InterPro" id="IPR022367">
    <property type="entry name" value="2-oxoacid/accept_OxRdtase_asu"/>
</dbReference>
<organism evidence="4">
    <name type="scientific">Paraconexibacter sp. AEG42_29</name>
    <dbReference type="NCBI Taxonomy" id="2997339"/>
    <lineage>
        <taxon>Bacteria</taxon>
        <taxon>Bacillati</taxon>
        <taxon>Actinomycetota</taxon>
        <taxon>Thermoleophilia</taxon>
        <taxon>Solirubrobacterales</taxon>
        <taxon>Paraconexibacteraceae</taxon>
        <taxon>Paraconexibacter</taxon>
    </lineage>
</organism>
<dbReference type="InterPro" id="IPR009014">
    <property type="entry name" value="Transketo_C/PFOR_II"/>
</dbReference>
<dbReference type="Gene3D" id="3.40.50.970">
    <property type="match status" value="1"/>
</dbReference>
<dbReference type="InterPro" id="IPR002880">
    <property type="entry name" value="Pyrv_Fd/Flavodoxin_OxRdtase_N"/>
</dbReference>
<dbReference type="EMBL" id="CP114014">
    <property type="protein sequence ID" value="XAY08364.1"/>
    <property type="molecule type" value="Genomic_DNA"/>
</dbReference>
<dbReference type="SUPFAM" id="SSF53323">
    <property type="entry name" value="Pyruvate-ferredoxin oxidoreductase, PFOR, domain III"/>
    <property type="match status" value="1"/>
</dbReference>
<dbReference type="InterPro" id="IPR019752">
    <property type="entry name" value="Pyrv/ketoisovalerate_OxRed_cat"/>
</dbReference>
<dbReference type="PANTHER" id="PTHR32154:SF20">
    <property type="entry name" value="2-OXOGLUTARATE OXIDOREDUCTASE SUBUNIT KORA"/>
    <property type="match status" value="1"/>
</dbReference>
<dbReference type="FunFam" id="3.40.50.970:FF:000022">
    <property type="entry name" value="2-oxoglutarate ferredoxin oxidoreductase alpha subunit"/>
    <property type="match status" value="1"/>
</dbReference>
<dbReference type="EC" id="1.2.7.3" evidence="4"/>
<feature type="domain" description="Pyruvate/ketoisovalerate oxidoreductase catalytic" evidence="2">
    <location>
        <begin position="26"/>
        <end position="214"/>
    </location>
</feature>
<dbReference type="InterPro" id="IPR002869">
    <property type="entry name" value="Pyrv_flavodox_OxRed_cen"/>
</dbReference>
<dbReference type="PANTHER" id="PTHR32154">
    <property type="entry name" value="PYRUVATE-FLAVODOXIN OXIDOREDUCTASE-RELATED"/>
    <property type="match status" value="1"/>
</dbReference>
<dbReference type="CDD" id="cd07034">
    <property type="entry name" value="TPP_PYR_PFOR_IOR-alpha_like"/>
    <property type="match status" value="1"/>
</dbReference>
<sequence length="617" mass="65393">MSTLERGVTRQETAERVVVRFAGDSGDGMQLAGDRFTAATAALGNDLATLPDFPAEIRAPAGTIGGVSAFQIHFASRDILTPGDRPNVLVAMNPAALRANMGLMDRGATIILNEDAFTVRGIQKAGYTTNPLEDESLDAYVVRRVPMTTLTAAAVEALEGVGSRDAQKARNLFALGLISWLYDRPTEVTQQWIEGKFASKPEIAAANVAAFKAGWSFGETSELIDVQIHVPKATDVPPGVYRNVNGTTTTALGLVAASSASGLPLVFGAYPITPASELLHTLSRHAKLGVRTVQAEDEIAAASIALGASFGGRLGVTATSGPGMDLKSETIGLAVMLELPMVIVDVQRAGPSTGLPTKTEQSDLLMALHGRHGESPIPVVAASTPGQCFDAAYEAARIAVKYRTPVILLTDLFLANSSEPWLIPDAGALAPIDARQRTTPPGDDEVFHPYARDADLAREWAVPGTPGLAHRIGGLEKADLTGAISYEGPNHQRMTDLRAAKIAGIDVPDLEVHGEEDASLLVIGWGSSRGAIRAGARRARESGARVATAHFHHLNPLPANTAEVLRAYDRVLLPEMNCGQLASVLRAKFLVDVESYSRVEGRPLFAPEIETAILERI</sequence>
<evidence type="ECO:0000259" key="3">
    <source>
        <dbReference type="Pfam" id="PF01855"/>
    </source>
</evidence>
<evidence type="ECO:0000256" key="1">
    <source>
        <dbReference type="ARBA" id="ARBA00023002"/>
    </source>
</evidence>